<accession>A0A1E3QE50</accession>
<gene>
    <name evidence="2" type="ORF">LIPSTDRAFT_68402</name>
</gene>
<dbReference type="OrthoDB" id="5431245at2759"/>
<sequence length="331" mass="37410">MATIRIPELSFAESYRLMNTARSKLSRAAHTGDHDLRVLVSHANFLDALMAHLDRKDVRVTAPRRTVVYDVTEAPEYSNDSDSDGDSDSDSDSDCSSDDEDSEEYLLVPSHGRTLSPVPERSHENSDEEDDDDVMEPLHDLRSQLYASSPENKRPVTFSPGLVERTPRDSRHVQFSVHEIHRERKSNHIAERQAYYFADNDDDDDADEDDDDYADEDEDMTFYEVANMHKYESTENEPDDDMPPLIRVKSHLENPHALPDDQQLDQEPPLPQLTDTTTASDDDDLDEIIALSPRDHLAVRANSPASGHSIKEVNMFAGTPEAAHYAMSWVA</sequence>
<dbReference type="InterPro" id="IPR037738">
    <property type="entry name" value="Ecm13-like"/>
</dbReference>
<feature type="compositionally biased region" description="Acidic residues" evidence="1">
    <location>
        <begin position="126"/>
        <end position="135"/>
    </location>
</feature>
<protein>
    <submittedName>
        <fullName evidence="2">Uncharacterized protein</fullName>
    </submittedName>
</protein>
<reference evidence="2 3" key="1">
    <citation type="journal article" date="2016" name="Proc. Natl. Acad. Sci. U.S.A.">
        <title>Comparative genomics of biotechnologically important yeasts.</title>
        <authorList>
            <person name="Riley R."/>
            <person name="Haridas S."/>
            <person name="Wolfe K.H."/>
            <person name="Lopes M.R."/>
            <person name="Hittinger C.T."/>
            <person name="Goeker M."/>
            <person name="Salamov A.A."/>
            <person name="Wisecaver J.H."/>
            <person name="Long T.M."/>
            <person name="Calvey C.H."/>
            <person name="Aerts A.L."/>
            <person name="Barry K.W."/>
            <person name="Choi C."/>
            <person name="Clum A."/>
            <person name="Coughlan A.Y."/>
            <person name="Deshpande S."/>
            <person name="Douglass A.P."/>
            <person name="Hanson S.J."/>
            <person name="Klenk H.-P."/>
            <person name="LaButti K.M."/>
            <person name="Lapidus A."/>
            <person name="Lindquist E.A."/>
            <person name="Lipzen A.M."/>
            <person name="Meier-Kolthoff J.P."/>
            <person name="Ohm R.A."/>
            <person name="Otillar R.P."/>
            <person name="Pangilinan J.L."/>
            <person name="Peng Y."/>
            <person name="Rokas A."/>
            <person name="Rosa C.A."/>
            <person name="Scheuner C."/>
            <person name="Sibirny A.A."/>
            <person name="Slot J.C."/>
            <person name="Stielow J.B."/>
            <person name="Sun H."/>
            <person name="Kurtzman C.P."/>
            <person name="Blackwell M."/>
            <person name="Grigoriev I.V."/>
            <person name="Jeffries T.W."/>
        </authorList>
    </citation>
    <scope>NUCLEOTIDE SEQUENCE [LARGE SCALE GENOMIC DNA]</scope>
    <source>
        <strain evidence="2 3">NRRL Y-11557</strain>
    </source>
</reference>
<dbReference type="PANTHER" id="PTHR36826:SF1">
    <property type="entry name" value="PROTEIN ECM13"/>
    <property type="match status" value="1"/>
</dbReference>
<evidence type="ECO:0000256" key="1">
    <source>
        <dbReference type="SAM" id="MobiDB-lite"/>
    </source>
</evidence>
<feature type="region of interest" description="Disordered" evidence="1">
    <location>
        <begin position="256"/>
        <end position="283"/>
    </location>
</feature>
<feature type="region of interest" description="Disordered" evidence="1">
    <location>
        <begin position="71"/>
        <end position="167"/>
    </location>
</feature>
<organism evidence="2 3">
    <name type="scientific">Lipomyces starkeyi NRRL Y-11557</name>
    <dbReference type="NCBI Taxonomy" id="675824"/>
    <lineage>
        <taxon>Eukaryota</taxon>
        <taxon>Fungi</taxon>
        <taxon>Dikarya</taxon>
        <taxon>Ascomycota</taxon>
        <taxon>Saccharomycotina</taxon>
        <taxon>Lipomycetes</taxon>
        <taxon>Lipomycetales</taxon>
        <taxon>Lipomycetaceae</taxon>
        <taxon>Lipomyces</taxon>
    </lineage>
</organism>
<keyword evidence="3" id="KW-1185">Reference proteome</keyword>
<name>A0A1E3QE50_LIPST</name>
<proteinExistence type="predicted"/>
<dbReference type="STRING" id="675824.A0A1E3QE50"/>
<evidence type="ECO:0000313" key="3">
    <source>
        <dbReference type="Proteomes" id="UP000094385"/>
    </source>
</evidence>
<dbReference type="AlphaFoldDB" id="A0A1E3QE50"/>
<feature type="compositionally biased region" description="Acidic residues" evidence="1">
    <location>
        <begin position="79"/>
        <end position="104"/>
    </location>
</feature>
<dbReference type="Proteomes" id="UP000094385">
    <property type="component" value="Unassembled WGS sequence"/>
</dbReference>
<dbReference type="EMBL" id="KV454290">
    <property type="protein sequence ID" value="ODQ75764.1"/>
    <property type="molecule type" value="Genomic_DNA"/>
</dbReference>
<evidence type="ECO:0000313" key="2">
    <source>
        <dbReference type="EMBL" id="ODQ75764.1"/>
    </source>
</evidence>
<dbReference type="PANTHER" id="PTHR36826">
    <property type="entry name" value="PROTEIN ECM13"/>
    <property type="match status" value="1"/>
</dbReference>